<dbReference type="CDD" id="cd00761">
    <property type="entry name" value="Glyco_tranf_GTA_type"/>
    <property type="match status" value="1"/>
</dbReference>
<evidence type="ECO:0000259" key="2">
    <source>
        <dbReference type="Pfam" id="PF22181"/>
    </source>
</evidence>
<dbReference type="Gene3D" id="3.90.550.10">
    <property type="entry name" value="Spore Coat Polysaccharide Biosynthesis Protein SpsA, Chain A"/>
    <property type="match status" value="1"/>
</dbReference>
<organism evidence="3 4">
    <name type="scientific">Streptomyces humidus</name>
    <dbReference type="NCBI Taxonomy" id="52259"/>
    <lineage>
        <taxon>Bacteria</taxon>
        <taxon>Bacillati</taxon>
        <taxon>Actinomycetota</taxon>
        <taxon>Actinomycetes</taxon>
        <taxon>Kitasatosporales</taxon>
        <taxon>Streptomycetaceae</taxon>
        <taxon>Streptomyces</taxon>
    </lineage>
</organism>
<dbReference type="RefSeq" id="WP_190151518.1">
    <property type="nucleotide sequence ID" value="NZ_BMTL01000021.1"/>
</dbReference>
<dbReference type="SUPFAM" id="SSF53448">
    <property type="entry name" value="Nucleotide-diphospho-sugar transferases"/>
    <property type="match status" value="1"/>
</dbReference>
<protein>
    <recommendedName>
        <fullName evidence="5">Glycosyltransferase</fullName>
    </recommendedName>
</protein>
<gene>
    <name evidence="3" type="ORF">GCM10010269_49790</name>
</gene>
<dbReference type="Pfam" id="PF22181">
    <property type="entry name" value="TarS_linker"/>
    <property type="match status" value="1"/>
</dbReference>
<dbReference type="GO" id="GO:0016758">
    <property type="term" value="F:hexosyltransferase activity"/>
    <property type="evidence" value="ECO:0007669"/>
    <property type="project" value="UniProtKB-ARBA"/>
</dbReference>
<dbReference type="PANTHER" id="PTHR22916:SF3">
    <property type="entry name" value="UDP-GLCNAC:BETAGAL BETA-1,3-N-ACETYLGLUCOSAMINYLTRANSFERASE-LIKE PROTEIN 1"/>
    <property type="match status" value="1"/>
</dbReference>
<dbReference type="PANTHER" id="PTHR22916">
    <property type="entry name" value="GLYCOSYLTRANSFERASE"/>
    <property type="match status" value="1"/>
</dbReference>
<evidence type="ECO:0000313" key="4">
    <source>
        <dbReference type="Proteomes" id="UP000606194"/>
    </source>
</evidence>
<dbReference type="InterPro" id="IPR054028">
    <property type="entry name" value="TarS/TarP_linker"/>
</dbReference>
<name>A0A918L561_9ACTN</name>
<dbReference type="InterPro" id="IPR029044">
    <property type="entry name" value="Nucleotide-diphossugar_trans"/>
</dbReference>
<feature type="domain" description="TarS/TarP linker" evidence="2">
    <location>
        <begin position="231"/>
        <end position="319"/>
    </location>
</feature>
<dbReference type="Proteomes" id="UP000606194">
    <property type="component" value="Unassembled WGS sequence"/>
</dbReference>
<dbReference type="AlphaFoldDB" id="A0A918L561"/>
<accession>A0A918L561</accession>
<sequence length="568" mass="61891">MSAAPDVSVVVAVYNTMPYLTECLNSLVNQTIGRERLEIVAVDDGSTDDSGRELDRFAALYPDTVRVIHQSNSGGPAAPSNRALEVATGRYVYFIGSDDYLGEEALERMVKCADKYDSDVVVGKMVGTNGRYVHQALYKTSDPDVSLYDSALPFTLANTKLFRRELVEKHKLRFPEHLPVGSDQPFTIEACVRATKISVVADYTCYYAVKRGDASNITYRADHLARLRAAGEIMDFAAGLVEAGPKRDALLRRHFTWELAKLVQDDFPGLDRELRRQICAGIARLADVYFTDGIRDAMDVKRRVRIALARAGAVDELAAAISSEQEHGAPPFVLEGGRAFARYAGFRDPRIGLEDRVYELLGESVPGALAGGTELLASAWEQQGEALTYTLSVRVPVVGDVQGSVVRLATKAMPKSADKPGARRLKAGHVLPAPVGEVTREPSGDGAATVLHARIPLEYVTAERGVRVYLDVAGSTYEIPVRGENLPMPLARLWGREGDPYRASAVVNGKGRVVIDTAQMYPPKRALVLRALAAPVRKLKSLAVRVRAAGVRKLKSAGFKKPTGSKRK</sequence>
<evidence type="ECO:0000313" key="3">
    <source>
        <dbReference type="EMBL" id="GGS04864.1"/>
    </source>
</evidence>
<reference evidence="3" key="2">
    <citation type="submission" date="2020-09" db="EMBL/GenBank/DDBJ databases">
        <authorList>
            <person name="Sun Q."/>
            <person name="Ohkuma M."/>
        </authorList>
    </citation>
    <scope>NUCLEOTIDE SEQUENCE</scope>
    <source>
        <strain evidence="3">JCM 4386</strain>
    </source>
</reference>
<dbReference type="Pfam" id="PF00535">
    <property type="entry name" value="Glycos_transf_2"/>
    <property type="match status" value="1"/>
</dbReference>
<evidence type="ECO:0000259" key="1">
    <source>
        <dbReference type="Pfam" id="PF00535"/>
    </source>
</evidence>
<keyword evidence="4" id="KW-1185">Reference proteome</keyword>
<feature type="domain" description="Glycosyltransferase 2-like" evidence="1">
    <location>
        <begin position="8"/>
        <end position="141"/>
    </location>
</feature>
<evidence type="ECO:0008006" key="5">
    <source>
        <dbReference type="Google" id="ProtNLM"/>
    </source>
</evidence>
<comment type="caution">
    <text evidence="3">The sequence shown here is derived from an EMBL/GenBank/DDBJ whole genome shotgun (WGS) entry which is preliminary data.</text>
</comment>
<dbReference type="InterPro" id="IPR001173">
    <property type="entry name" value="Glyco_trans_2-like"/>
</dbReference>
<reference evidence="3" key="1">
    <citation type="journal article" date="2014" name="Int. J. Syst. Evol. Microbiol.">
        <title>Complete genome sequence of Corynebacterium casei LMG S-19264T (=DSM 44701T), isolated from a smear-ripened cheese.</title>
        <authorList>
            <consortium name="US DOE Joint Genome Institute (JGI-PGF)"/>
            <person name="Walter F."/>
            <person name="Albersmeier A."/>
            <person name="Kalinowski J."/>
            <person name="Ruckert C."/>
        </authorList>
    </citation>
    <scope>NUCLEOTIDE SEQUENCE</scope>
    <source>
        <strain evidence="3">JCM 4386</strain>
    </source>
</reference>
<dbReference type="EMBL" id="BMTL01000021">
    <property type="protein sequence ID" value="GGS04864.1"/>
    <property type="molecule type" value="Genomic_DNA"/>
</dbReference>
<proteinExistence type="predicted"/>